<accession>A0ABW5YTM9</accession>
<dbReference type="EMBL" id="JBHUPE010000004">
    <property type="protein sequence ID" value="MFD2903779.1"/>
    <property type="molecule type" value="Genomic_DNA"/>
</dbReference>
<gene>
    <name evidence="1" type="ORF">ACFS6I_07590</name>
</gene>
<organism evidence="1 2">
    <name type="scientific">Sphingobacterium anhuiense</name>
    <dbReference type="NCBI Taxonomy" id="493780"/>
    <lineage>
        <taxon>Bacteria</taxon>
        <taxon>Pseudomonadati</taxon>
        <taxon>Bacteroidota</taxon>
        <taxon>Sphingobacteriia</taxon>
        <taxon>Sphingobacteriales</taxon>
        <taxon>Sphingobacteriaceae</taxon>
        <taxon>Sphingobacterium</taxon>
    </lineage>
</organism>
<protein>
    <submittedName>
        <fullName evidence="1">Uncharacterized protein</fullName>
    </submittedName>
</protein>
<dbReference type="RefSeq" id="WP_380919322.1">
    <property type="nucleotide sequence ID" value="NZ_JBHUPE010000004.1"/>
</dbReference>
<reference evidence="2" key="1">
    <citation type="journal article" date="2019" name="Int. J. Syst. Evol. Microbiol.">
        <title>The Global Catalogue of Microorganisms (GCM) 10K type strain sequencing project: providing services to taxonomists for standard genome sequencing and annotation.</title>
        <authorList>
            <consortium name="The Broad Institute Genomics Platform"/>
            <consortium name="The Broad Institute Genome Sequencing Center for Infectious Disease"/>
            <person name="Wu L."/>
            <person name="Ma J."/>
        </authorList>
    </citation>
    <scope>NUCLEOTIDE SEQUENCE [LARGE SCALE GENOMIC DNA]</scope>
    <source>
        <strain evidence="2">KCTC 22209</strain>
    </source>
</reference>
<dbReference type="Proteomes" id="UP001597509">
    <property type="component" value="Unassembled WGS sequence"/>
</dbReference>
<sequence length="132" mass="15972">MMSFRFNILADFYWESKIDKVLDTLSETGYRRFFSEQYYGSTLNGITVLLICQDPSLNLKQRIRLSKKEKTIYMDIMLDLNQFLKIEQKEREKIVVEKLINEVPVIIKKYRLEDFDILKFESDLKKWMIKIL</sequence>
<evidence type="ECO:0000313" key="1">
    <source>
        <dbReference type="EMBL" id="MFD2903779.1"/>
    </source>
</evidence>
<proteinExistence type="predicted"/>
<evidence type="ECO:0000313" key="2">
    <source>
        <dbReference type="Proteomes" id="UP001597509"/>
    </source>
</evidence>
<keyword evidence="2" id="KW-1185">Reference proteome</keyword>
<comment type="caution">
    <text evidence="1">The sequence shown here is derived from an EMBL/GenBank/DDBJ whole genome shotgun (WGS) entry which is preliminary data.</text>
</comment>
<name>A0ABW5YTM9_9SPHI</name>